<protein>
    <recommendedName>
        <fullName evidence="3">Conjugal transfer protein TraB</fullName>
    </recommendedName>
</protein>
<dbReference type="EMBL" id="PCWO01000045">
    <property type="protein sequence ID" value="PIR04678.1"/>
    <property type="molecule type" value="Genomic_DNA"/>
</dbReference>
<comment type="caution">
    <text evidence="1">The sequence shown here is derived from an EMBL/GenBank/DDBJ whole genome shotgun (WGS) entry which is preliminary data.</text>
</comment>
<dbReference type="Proteomes" id="UP000229893">
    <property type="component" value="Unassembled WGS sequence"/>
</dbReference>
<dbReference type="AlphaFoldDB" id="A0A2H0N715"/>
<accession>A0A2H0N715</accession>
<gene>
    <name evidence="1" type="ORF">COV57_03075</name>
</gene>
<sequence length="386" mass="42252">MKIISVLFLLGSLYASSERDLMPGADSISSDQVIPEYRENVVKDARLPDQRNTPTLPRLNLNTPAVQEGIEQARSTMQQLLKNASEIIPQDKSDQYTEVDIKKESLDLKTPQRLSNDEDSRVDSVSLKSSALKKTMTKKASVNQSGMIVFKENYKVSIKPEDTEQKISLPSGSTALGELMAGVEIDDDGERVDVRLLGAFIGPNNSYVELSNCHVWMNVSSKMNTKRIKGVADEIVCRSKDGTVITSVAMMQLRDSRDEYIGVKGELNLENFEKAAGLQFAEGFVNGFGKAVAAANVTQSVTQASSEFAPEKSTNVTGSKPAYIAGQTISEATGGFLGRISDFYWSLRPTLAVAPGTKVLMTITKTSEIPKKFFKSNKNESGFNTY</sequence>
<reference evidence="1 2" key="1">
    <citation type="submission" date="2017-09" db="EMBL/GenBank/DDBJ databases">
        <title>Depth-based differentiation of microbial function through sediment-hosted aquifers and enrichment of novel symbionts in the deep terrestrial subsurface.</title>
        <authorList>
            <person name="Probst A.J."/>
            <person name="Ladd B."/>
            <person name="Jarett J.K."/>
            <person name="Geller-Mcgrath D.E."/>
            <person name="Sieber C.M."/>
            <person name="Emerson J.B."/>
            <person name="Anantharaman K."/>
            <person name="Thomas B.C."/>
            <person name="Malmstrom R."/>
            <person name="Stieglmeier M."/>
            <person name="Klingl A."/>
            <person name="Woyke T."/>
            <person name="Ryan C.M."/>
            <person name="Banfield J.F."/>
        </authorList>
    </citation>
    <scope>NUCLEOTIDE SEQUENCE [LARGE SCALE GENOMIC DNA]</scope>
    <source>
        <strain evidence="1">CG11_big_fil_rev_8_21_14_0_20_35_14</strain>
    </source>
</reference>
<proteinExistence type="predicted"/>
<organism evidence="1 2">
    <name type="scientific">Candidatus Liptonbacteria bacterium CG11_big_fil_rev_8_21_14_0_20_35_14</name>
    <dbReference type="NCBI Taxonomy" id="1974634"/>
    <lineage>
        <taxon>Bacteria</taxon>
        <taxon>Candidatus Liptoniibacteriota</taxon>
    </lineage>
</organism>
<evidence type="ECO:0000313" key="2">
    <source>
        <dbReference type="Proteomes" id="UP000229893"/>
    </source>
</evidence>
<name>A0A2H0N715_9BACT</name>
<evidence type="ECO:0008006" key="3">
    <source>
        <dbReference type="Google" id="ProtNLM"/>
    </source>
</evidence>
<evidence type="ECO:0000313" key="1">
    <source>
        <dbReference type="EMBL" id="PIR04678.1"/>
    </source>
</evidence>